<keyword evidence="3" id="KW-1185">Reference proteome</keyword>
<feature type="region of interest" description="Disordered" evidence="1">
    <location>
        <begin position="1"/>
        <end position="75"/>
    </location>
</feature>
<proteinExistence type="predicted"/>
<evidence type="ECO:0000313" key="2">
    <source>
        <dbReference type="EMBL" id="OSX77174.1"/>
    </source>
</evidence>
<sequence>MMTPCQTGRTRRTCTPATRRTWTWPAHPPGQRRRRRQRAPRRPPGMTRARMGVPSTGPWRRRPPSAAGASMKSAPDAATLVPTGIRPARRSAPAPWRPAPSPRVTGAVRLRTWSLGSPSSTAARASAKRTRASLTLSCRMARLCACPTTSRGSSTLASCPAAPATRSTRSSGLCAGTLSRS</sequence>
<dbReference type="EMBL" id="KV918845">
    <property type="protein sequence ID" value="OSX77174.1"/>
    <property type="molecule type" value="Genomic_DNA"/>
</dbReference>
<reference evidence="2 3" key="1">
    <citation type="submission" date="2017-03" db="EMBL/GenBank/DDBJ databases">
        <title>WGS assembly of Porphyra umbilicalis.</title>
        <authorList>
            <person name="Brawley S.H."/>
            <person name="Blouin N.A."/>
            <person name="Ficko-Blean E."/>
            <person name="Wheeler G.L."/>
            <person name="Lohr M."/>
            <person name="Goodson H.V."/>
            <person name="Jenkins J.W."/>
            <person name="Blaby-Haas C.E."/>
            <person name="Helliwell K.E."/>
            <person name="Chan C."/>
            <person name="Marriage T."/>
            <person name="Bhattacharya D."/>
            <person name="Klein A.S."/>
            <person name="Badis Y."/>
            <person name="Brodie J."/>
            <person name="Cao Y."/>
            <person name="Collen J."/>
            <person name="Dittami S.M."/>
            <person name="Gachon C.M."/>
            <person name="Green B.R."/>
            <person name="Karpowicz S."/>
            <person name="Kim J.W."/>
            <person name="Kudahl U."/>
            <person name="Lin S."/>
            <person name="Michel G."/>
            <person name="Mittag M."/>
            <person name="Olson B.J."/>
            <person name="Pangilinan J."/>
            <person name="Peng Y."/>
            <person name="Qiu H."/>
            <person name="Shu S."/>
            <person name="Singer J.T."/>
            <person name="Smith A.G."/>
            <person name="Sprecher B.N."/>
            <person name="Wagner V."/>
            <person name="Wang W."/>
            <person name="Wang Z.-Y."/>
            <person name="Yan J."/>
            <person name="Yarish C."/>
            <person name="Zoeuner-Riek S."/>
            <person name="Zhuang Y."/>
            <person name="Zou Y."/>
            <person name="Lindquist E.A."/>
            <person name="Grimwood J."/>
            <person name="Barry K."/>
            <person name="Rokhsar D.S."/>
            <person name="Schmutz J."/>
            <person name="Stiller J.W."/>
            <person name="Grossman A.R."/>
            <person name="Prochnik S.E."/>
        </authorList>
    </citation>
    <scope>NUCLEOTIDE SEQUENCE [LARGE SCALE GENOMIC DNA]</scope>
    <source>
        <strain evidence="2">4086291</strain>
    </source>
</reference>
<gene>
    <name evidence="2" type="ORF">BU14_0159s0029</name>
</gene>
<name>A0A1X6P8J0_PORUM</name>
<feature type="compositionally biased region" description="Basic residues" evidence="1">
    <location>
        <begin position="30"/>
        <end position="41"/>
    </location>
</feature>
<feature type="region of interest" description="Disordered" evidence="1">
    <location>
        <begin position="155"/>
        <end position="181"/>
    </location>
</feature>
<evidence type="ECO:0000313" key="3">
    <source>
        <dbReference type="Proteomes" id="UP000218209"/>
    </source>
</evidence>
<accession>A0A1X6P8J0</accession>
<organism evidence="2 3">
    <name type="scientific">Porphyra umbilicalis</name>
    <name type="common">Purple laver</name>
    <name type="synonym">Red alga</name>
    <dbReference type="NCBI Taxonomy" id="2786"/>
    <lineage>
        <taxon>Eukaryota</taxon>
        <taxon>Rhodophyta</taxon>
        <taxon>Bangiophyceae</taxon>
        <taxon>Bangiales</taxon>
        <taxon>Bangiaceae</taxon>
        <taxon>Porphyra</taxon>
    </lineage>
</organism>
<protein>
    <submittedName>
        <fullName evidence="2">Uncharacterized protein</fullName>
    </submittedName>
</protein>
<feature type="compositionally biased region" description="Low complexity" evidence="1">
    <location>
        <begin position="13"/>
        <end position="25"/>
    </location>
</feature>
<dbReference type="Proteomes" id="UP000218209">
    <property type="component" value="Unassembled WGS sequence"/>
</dbReference>
<dbReference type="AlphaFoldDB" id="A0A1X6P8J0"/>
<evidence type="ECO:0000256" key="1">
    <source>
        <dbReference type="SAM" id="MobiDB-lite"/>
    </source>
</evidence>